<dbReference type="Proteomes" id="UP001300745">
    <property type="component" value="Unassembled WGS sequence"/>
</dbReference>
<reference evidence="2 3" key="1">
    <citation type="submission" date="2022-11" db="EMBL/GenBank/DDBJ databases">
        <title>Mycobacterium sp. nov.</title>
        <authorList>
            <person name="Papic B."/>
            <person name="Spicic S."/>
            <person name="Duvnjak S."/>
        </authorList>
    </citation>
    <scope>NUCLEOTIDE SEQUENCE [LARGE SCALE GENOMIC DNA]</scope>
    <source>
        <strain evidence="2 3">CVI_P4</strain>
    </source>
</reference>
<accession>A0ABT3SA11</accession>
<comment type="caution">
    <text evidence="2">The sequence shown here is derived from an EMBL/GenBank/DDBJ whole genome shotgun (WGS) entry which is preliminary data.</text>
</comment>
<evidence type="ECO:0000259" key="1">
    <source>
        <dbReference type="Pfam" id="PF23212"/>
    </source>
</evidence>
<dbReference type="RefSeq" id="WP_266073900.1">
    <property type="nucleotide sequence ID" value="NZ_JAPJDO010000004.1"/>
</dbReference>
<dbReference type="InterPro" id="IPR055492">
    <property type="entry name" value="DUF7064"/>
</dbReference>
<sequence length="352" mass="39913">MVSSKLAVHAAETDLLIPLPGPDEAWDPHLIHTHYFGFSVPEAAIGAFLYVRYQPAFPLSQGGVCVFQGNENIEYTDMAYLDYEITMPWPTVDRNTITTDNGLSIEFVEPGKTARLRYSAPDDRMSFDVVAEAVTPLLARGHVMPGEDAHHDQSRQPGGSEQFMHVTGTLQLDGATYDVDCFAPRDRSWRQIRVERRGAVPSPPVGWSPMYFGPDLVFNQISFEPLDTGPRWAGLYQVGDRPSHHFAWVQRGDETRSVTSVRRDVLEYHPVIHLATRQEITARDDHGDTYRFHGEAIASAVLPAWPNVSFHDSVYRWEDDQGRVTHCTYQEIWFDTYQRAMLDHRTQPTPTA</sequence>
<name>A0ABT3SA11_9MYCO</name>
<evidence type="ECO:0000313" key="3">
    <source>
        <dbReference type="Proteomes" id="UP001300745"/>
    </source>
</evidence>
<proteinExistence type="predicted"/>
<dbReference type="EMBL" id="JAPJDO010000004">
    <property type="protein sequence ID" value="MCX2936335.1"/>
    <property type="molecule type" value="Genomic_DNA"/>
</dbReference>
<organism evidence="2 3">
    <name type="scientific">Mycobacterium pinniadriaticum</name>
    <dbReference type="NCBI Taxonomy" id="2994102"/>
    <lineage>
        <taxon>Bacteria</taxon>
        <taxon>Bacillati</taxon>
        <taxon>Actinomycetota</taxon>
        <taxon>Actinomycetes</taxon>
        <taxon>Mycobacteriales</taxon>
        <taxon>Mycobacteriaceae</taxon>
        <taxon>Mycobacterium</taxon>
    </lineage>
</organism>
<gene>
    <name evidence="2" type="ORF">ORI27_06480</name>
</gene>
<keyword evidence="2" id="KW-0808">Transferase</keyword>
<evidence type="ECO:0000313" key="2">
    <source>
        <dbReference type="EMBL" id="MCX2936335.1"/>
    </source>
</evidence>
<keyword evidence="2" id="KW-0418">Kinase</keyword>
<dbReference type="SUPFAM" id="SSF159245">
    <property type="entry name" value="AttH-like"/>
    <property type="match status" value="1"/>
</dbReference>
<dbReference type="GO" id="GO:0016301">
    <property type="term" value="F:kinase activity"/>
    <property type="evidence" value="ECO:0007669"/>
    <property type="project" value="UniProtKB-KW"/>
</dbReference>
<keyword evidence="3" id="KW-1185">Reference proteome</keyword>
<dbReference type="Pfam" id="PF23212">
    <property type="entry name" value="DUF7064"/>
    <property type="match status" value="1"/>
</dbReference>
<protein>
    <submittedName>
        <fullName evidence="2">Tyrosine protein kinase</fullName>
    </submittedName>
</protein>
<feature type="domain" description="DUF7064" evidence="1">
    <location>
        <begin position="206"/>
        <end position="324"/>
    </location>
</feature>